<protein>
    <submittedName>
        <fullName evidence="1">Heme-binding protein</fullName>
    </submittedName>
</protein>
<keyword evidence="2" id="KW-1185">Reference proteome</keyword>
<dbReference type="InterPro" id="IPR052517">
    <property type="entry name" value="GlcG_carb_metab_protein"/>
</dbReference>
<dbReference type="Pfam" id="PF03928">
    <property type="entry name" value="HbpS-like"/>
    <property type="match status" value="1"/>
</dbReference>
<organism evidence="1 2">
    <name type="scientific">Actinomycetospora endophytica</name>
    <dbReference type="NCBI Taxonomy" id="2291215"/>
    <lineage>
        <taxon>Bacteria</taxon>
        <taxon>Bacillati</taxon>
        <taxon>Actinomycetota</taxon>
        <taxon>Actinomycetes</taxon>
        <taxon>Pseudonocardiales</taxon>
        <taxon>Pseudonocardiaceae</taxon>
        <taxon>Actinomycetospora</taxon>
    </lineage>
</organism>
<evidence type="ECO:0000313" key="2">
    <source>
        <dbReference type="Proteomes" id="UP001199469"/>
    </source>
</evidence>
<name>A0ABS8P9W2_9PSEU</name>
<accession>A0ABS8P9W2</accession>
<reference evidence="1 2" key="1">
    <citation type="submission" date="2021-11" db="EMBL/GenBank/DDBJ databases">
        <title>Draft genome sequence of Actinomycetospora sp. SF1 isolated from the rhizosphere soil.</title>
        <authorList>
            <person name="Duangmal K."/>
            <person name="Chantavorakit T."/>
        </authorList>
    </citation>
    <scope>NUCLEOTIDE SEQUENCE [LARGE SCALE GENOMIC DNA]</scope>
    <source>
        <strain evidence="1 2">TBRC 5722</strain>
    </source>
</reference>
<dbReference type="InterPro" id="IPR005624">
    <property type="entry name" value="PduO/GlcC-like"/>
</dbReference>
<dbReference type="Gene3D" id="3.30.450.150">
    <property type="entry name" value="Haem-degrading domain"/>
    <property type="match status" value="1"/>
</dbReference>
<dbReference type="PANTHER" id="PTHR34309:SF1">
    <property type="entry name" value="PROTEIN GLCG"/>
    <property type="match status" value="1"/>
</dbReference>
<gene>
    <name evidence="1" type="ORF">LQ327_16120</name>
</gene>
<dbReference type="EMBL" id="JAJNDB010000003">
    <property type="protein sequence ID" value="MCD2194899.1"/>
    <property type="molecule type" value="Genomic_DNA"/>
</dbReference>
<dbReference type="InterPro" id="IPR038084">
    <property type="entry name" value="PduO/GlcC-like_sf"/>
</dbReference>
<comment type="caution">
    <text evidence="1">The sequence shown here is derived from an EMBL/GenBank/DDBJ whole genome shotgun (WGS) entry which is preliminary data.</text>
</comment>
<sequence>MTTSRAVTVRTVTAEFAQELIDAATSKAVEIGVPMVISIVDHDGTLKAFRRMDGAPLLSVEIAQNKAYTAAAFGISTDAWHEFIKEDEPLRLGIVHTDRLVTFGGGYPITVDGDLVGGLGVSGGHYSHDMQVAGGALEAVGLSTG</sequence>
<proteinExistence type="predicted"/>
<dbReference type="PANTHER" id="PTHR34309">
    <property type="entry name" value="SLR1406 PROTEIN"/>
    <property type="match status" value="1"/>
</dbReference>
<evidence type="ECO:0000313" key="1">
    <source>
        <dbReference type="EMBL" id="MCD2194899.1"/>
    </source>
</evidence>
<dbReference type="Proteomes" id="UP001199469">
    <property type="component" value="Unassembled WGS sequence"/>
</dbReference>
<dbReference type="RefSeq" id="WP_230735455.1">
    <property type="nucleotide sequence ID" value="NZ_JAJNDB010000003.1"/>
</dbReference>
<dbReference type="SUPFAM" id="SSF143744">
    <property type="entry name" value="GlcG-like"/>
    <property type="match status" value="1"/>
</dbReference>